<comment type="caution">
    <text evidence="2">The sequence shown here is derived from an EMBL/GenBank/DDBJ whole genome shotgun (WGS) entry which is preliminary data.</text>
</comment>
<protein>
    <recommendedName>
        <fullName evidence="4">Lipoprotein</fullName>
    </recommendedName>
</protein>
<dbReference type="InterPro" id="IPR049973">
    <property type="entry name" value="STY0301-like"/>
</dbReference>
<accession>A0ABT8ZZU2</accession>
<keyword evidence="1" id="KW-0732">Signal</keyword>
<sequence>MSSTKAALLAPLLVCTACAADAKGPAPQCPAVLHGAALKSVSVFDGPFAEMADLVPDGGRKTKAGRVDTWDLGYVYKAGRHVFLRCDYGKPQPVEIKLTVPVKACALTQGAKAKSLSCK</sequence>
<evidence type="ECO:0008006" key="4">
    <source>
        <dbReference type="Google" id="ProtNLM"/>
    </source>
</evidence>
<evidence type="ECO:0000256" key="1">
    <source>
        <dbReference type="SAM" id="SignalP"/>
    </source>
</evidence>
<name>A0ABT8ZZU2_9SPHN</name>
<feature type="chain" id="PRO_5045331534" description="Lipoprotein" evidence="1">
    <location>
        <begin position="20"/>
        <end position="119"/>
    </location>
</feature>
<dbReference type="Proteomes" id="UP001176468">
    <property type="component" value="Unassembled WGS sequence"/>
</dbReference>
<gene>
    <name evidence="2" type="ORF">Q5H94_09320</name>
</gene>
<evidence type="ECO:0000313" key="3">
    <source>
        <dbReference type="Proteomes" id="UP001176468"/>
    </source>
</evidence>
<feature type="signal peptide" evidence="1">
    <location>
        <begin position="1"/>
        <end position="19"/>
    </location>
</feature>
<dbReference type="NCBIfam" id="NF042415">
    <property type="entry name" value="STY0301_fam"/>
    <property type="match status" value="1"/>
</dbReference>
<organism evidence="2 3">
    <name type="scientific">Sphingomonas immobilis</name>
    <dbReference type="NCBI Taxonomy" id="3063997"/>
    <lineage>
        <taxon>Bacteria</taxon>
        <taxon>Pseudomonadati</taxon>
        <taxon>Pseudomonadota</taxon>
        <taxon>Alphaproteobacteria</taxon>
        <taxon>Sphingomonadales</taxon>
        <taxon>Sphingomonadaceae</taxon>
        <taxon>Sphingomonas</taxon>
    </lineage>
</organism>
<keyword evidence="3" id="KW-1185">Reference proteome</keyword>
<evidence type="ECO:0000313" key="2">
    <source>
        <dbReference type="EMBL" id="MDO7842525.1"/>
    </source>
</evidence>
<dbReference type="RefSeq" id="WP_304560985.1">
    <property type="nucleotide sequence ID" value="NZ_JAUQSZ010000005.1"/>
</dbReference>
<reference evidence="2" key="1">
    <citation type="submission" date="2023-07" db="EMBL/GenBank/DDBJ databases">
        <authorList>
            <person name="Kim M.K."/>
        </authorList>
    </citation>
    <scope>NUCLEOTIDE SEQUENCE</scope>
    <source>
        <strain evidence="2">CA1-15</strain>
    </source>
</reference>
<dbReference type="EMBL" id="JAUQSZ010000005">
    <property type="protein sequence ID" value="MDO7842525.1"/>
    <property type="molecule type" value="Genomic_DNA"/>
</dbReference>
<proteinExistence type="predicted"/>